<dbReference type="PANTHER" id="PTHR43861">
    <property type="entry name" value="TRANS-ACONITATE 2-METHYLTRANSFERASE-RELATED"/>
    <property type="match status" value="1"/>
</dbReference>
<protein>
    <recommendedName>
        <fullName evidence="1">Methyltransferase domain-containing protein</fullName>
    </recommendedName>
</protein>
<dbReference type="PANTHER" id="PTHR43861:SF1">
    <property type="entry name" value="TRANS-ACONITATE 2-METHYLTRANSFERASE"/>
    <property type="match status" value="1"/>
</dbReference>
<dbReference type="AlphaFoldDB" id="A0AAN6GRM4"/>
<evidence type="ECO:0000313" key="3">
    <source>
        <dbReference type="Proteomes" id="UP001176517"/>
    </source>
</evidence>
<keyword evidence="3" id="KW-1185">Reference proteome</keyword>
<gene>
    <name evidence="2" type="ORF">OC846_002115</name>
</gene>
<evidence type="ECO:0000259" key="1">
    <source>
        <dbReference type="Pfam" id="PF13847"/>
    </source>
</evidence>
<accession>A0AAN6GRM4</accession>
<dbReference type="Proteomes" id="UP001176517">
    <property type="component" value="Unassembled WGS sequence"/>
</dbReference>
<dbReference type="InterPro" id="IPR029063">
    <property type="entry name" value="SAM-dependent_MTases_sf"/>
</dbReference>
<feature type="domain" description="Methyltransferase" evidence="1">
    <location>
        <begin position="38"/>
        <end position="159"/>
    </location>
</feature>
<evidence type="ECO:0000313" key="2">
    <source>
        <dbReference type="EMBL" id="KAK0554384.1"/>
    </source>
</evidence>
<name>A0AAN6GRM4_9BASI</name>
<comment type="caution">
    <text evidence="2">The sequence shown here is derived from an EMBL/GenBank/DDBJ whole genome shotgun (WGS) entry which is preliminary data.</text>
</comment>
<dbReference type="CDD" id="cd02440">
    <property type="entry name" value="AdoMet_MTases"/>
    <property type="match status" value="1"/>
</dbReference>
<dbReference type="InterPro" id="IPR025714">
    <property type="entry name" value="Methyltranfer_dom"/>
</dbReference>
<dbReference type="Gene3D" id="3.40.50.150">
    <property type="entry name" value="Vaccinia Virus protein VP39"/>
    <property type="match status" value="1"/>
</dbReference>
<organism evidence="2 3">
    <name type="scientific">Tilletia horrida</name>
    <dbReference type="NCBI Taxonomy" id="155126"/>
    <lineage>
        <taxon>Eukaryota</taxon>
        <taxon>Fungi</taxon>
        <taxon>Dikarya</taxon>
        <taxon>Basidiomycota</taxon>
        <taxon>Ustilaginomycotina</taxon>
        <taxon>Exobasidiomycetes</taxon>
        <taxon>Tilletiales</taxon>
        <taxon>Tilletiaceae</taxon>
        <taxon>Tilletia</taxon>
    </lineage>
</organism>
<proteinExistence type="predicted"/>
<dbReference type="SUPFAM" id="SSF53335">
    <property type="entry name" value="S-adenosyl-L-methionine-dependent methyltransferases"/>
    <property type="match status" value="1"/>
</dbReference>
<dbReference type="EMBL" id="JAPDMZ010000038">
    <property type="protein sequence ID" value="KAK0554384.1"/>
    <property type="molecule type" value="Genomic_DNA"/>
</dbReference>
<reference evidence="2" key="1">
    <citation type="journal article" date="2023" name="PhytoFront">
        <title>Draft Genome Resources of Seven Strains of Tilletia horrida, Causal Agent of Kernel Smut of Rice.</title>
        <authorList>
            <person name="Khanal S."/>
            <person name="Antony Babu S."/>
            <person name="Zhou X.G."/>
        </authorList>
    </citation>
    <scope>NUCLEOTIDE SEQUENCE</scope>
    <source>
        <strain evidence="2">TX6</strain>
    </source>
</reference>
<sequence>MTSSFHRSDNADVYQQNASFVYSEKYTTPVLKLLDPQPGDRVLDLGCGNGTLTLQIAQIVGQPHPRTGRRGFVLGIDLSQDMISKACIARDQTGLTVAEVDFQTVDGYKLDEHLEMHGLNATFDRVFSNAALHWMSETPDLVMRNIHKALREEGTLALEMGGYLNMIGVRMALHRAMKRRGVDPLEVDPWYFPSPEAYSKVVEAASSVSPFTIVSAELVPRITPLPGSGLRGWLQTFAGPFMNALDSENERNLAADDVVEDCRPDMFDPASGTWSCMYVRLRLKAVKGRDQGPEADTSSRAQEQ</sequence>
<dbReference type="Pfam" id="PF13847">
    <property type="entry name" value="Methyltransf_31"/>
    <property type="match status" value="1"/>
</dbReference>